<dbReference type="RefSeq" id="WP_125295221.1">
    <property type="nucleotide sequence ID" value="NZ_CP100494.1"/>
</dbReference>
<evidence type="ECO:0000256" key="3">
    <source>
        <dbReference type="ARBA" id="ARBA00023163"/>
    </source>
</evidence>
<dbReference type="InterPro" id="IPR000792">
    <property type="entry name" value="Tscrpt_reg_LuxR_C"/>
</dbReference>
<keyword evidence="3" id="KW-0804">Transcription</keyword>
<reference evidence="5 6" key="1">
    <citation type="submission" date="2018-10" db="EMBL/GenBank/DDBJ databases">
        <title>Transmission dynamics of multidrug resistant bacteria on intensive care unit surfaces.</title>
        <authorList>
            <person name="D'Souza A.W."/>
            <person name="Potter R.F."/>
            <person name="Wallace M."/>
            <person name="Shupe A."/>
            <person name="Patel S."/>
            <person name="Sun S."/>
            <person name="Gul D."/>
            <person name="Kwon J.H."/>
            <person name="Andleeb S."/>
            <person name="Burnham C.-A.D."/>
            <person name="Dantas G."/>
        </authorList>
    </citation>
    <scope>NUCLEOTIDE SEQUENCE [LARGE SCALE GENOMIC DNA]</scope>
    <source>
        <strain evidence="5 6">AS_373</strain>
    </source>
</reference>
<dbReference type="SMART" id="SM00421">
    <property type="entry name" value="HTH_LUXR"/>
    <property type="match status" value="1"/>
</dbReference>
<dbReference type="GO" id="GO:0003677">
    <property type="term" value="F:DNA binding"/>
    <property type="evidence" value="ECO:0007669"/>
    <property type="project" value="UniProtKB-KW"/>
</dbReference>
<evidence type="ECO:0000313" key="5">
    <source>
        <dbReference type="EMBL" id="RSE22512.1"/>
    </source>
</evidence>
<sequence length="203" mass="23522">MIIVVTNCGLFKNGFESFQESYICDCTSFSRVEYVTQIGKASFQKYAQVKAIIVDYEQQDISLLIALMEIKSVDPELTLILMTREARFSNTIENILINTVADYALNCTDSLRKLERILRELHGCTQHKTIVKNTAWYRIEKASNLTRKEEVVLPYIVSGKNNKEISRYLNLSQKTVSCHRRSIYEKFKVNNLIGLYNTFCYTK</sequence>
<proteinExistence type="predicted"/>
<dbReference type="AlphaFoldDB" id="A0A427UPS4"/>
<dbReference type="GeneID" id="84665067"/>
<dbReference type="CDD" id="cd06170">
    <property type="entry name" value="LuxR_C_like"/>
    <property type="match status" value="1"/>
</dbReference>
<evidence type="ECO:0000256" key="2">
    <source>
        <dbReference type="ARBA" id="ARBA00023125"/>
    </source>
</evidence>
<dbReference type="PROSITE" id="PS00622">
    <property type="entry name" value="HTH_LUXR_1"/>
    <property type="match status" value="1"/>
</dbReference>
<evidence type="ECO:0000256" key="1">
    <source>
        <dbReference type="ARBA" id="ARBA00023015"/>
    </source>
</evidence>
<dbReference type="SUPFAM" id="SSF46894">
    <property type="entry name" value="C-terminal effector domain of the bipartite response regulators"/>
    <property type="match status" value="1"/>
</dbReference>
<dbReference type="GO" id="GO:0006355">
    <property type="term" value="P:regulation of DNA-templated transcription"/>
    <property type="evidence" value="ECO:0007669"/>
    <property type="project" value="InterPro"/>
</dbReference>
<dbReference type="PROSITE" id="PS50043">
    <property type="entry name" value="HTH_LUXR_2"/>
    <property type="match status" value="1"/>
</dbReference>
<gene>
    <name evidence="5" type="ORF">EGT71_20755</name>
</gene>
<dbReference type="OrthoDB" id="6480962at2"/>
<organism evidence="5 6">
    <name type="scientific">Atlantibacter subterraneus</name>
    <dbReference type="NCBI Taxonomy" id="255519"/>
    <lineage>
        <taxon>Bacteria</taxon>
        <taxon>Pseudomonadati</taxon>
        <taxon>Pseudomonadota</taxon>
        <taxon>Gammaproteobacteria</taxon>
        <taxon>Enterobacterales</taxon>
        <taxon>Enterobacteriaceae</taxon>
        <taxon>Atlantibacter</taxon>
    </lineage>
</organism>
<evidence type="ECO:0000259" key="4">
    <source>
        <dbReference type="PROSITE" id="PS50043"/>
    </source>
</evidence>
<accession>A0A427UPS4</accession>
<keyword evidence="2 5" id="KW-0238">DNA-binding</keyword>
<dbReference type="PANTHER" id="PTHR44688:SF16">
    <property type="entry name" value="DNA-BINDING TRANSCRIPTIONAL ACTIVATOR DEVR_DOSR"/>
    <property type="match status" value="1"/>
</dbReference>
<name>A0A427UPS4_9ENTR</name>
<comment type="caution">
    <text evidence="5">The sequence shown here is derived from an EMBL/GenBank/DDBJ whole genome shotgun (WGS) entry which is preliminary data.</text>
</comment>
<dbReference type="PRINTS" id="PR00038">
    <property type="entry name" value="HTHLUXR"/>
</dbReference>
<evidence type="ECO:0000313" key="6">
    <source>
        <dbReference type="Proteomes" id="UP000275331"/>
    </source>
</evidence>
<dbReference type="PANTHER" id="PTHR44688">
    <property type="entry name" value="DNA-BINDING TRANSCRIPTIONAL ACTIVATOR DEVR_DOSR"/>
    <property type="match status" value="1"/>
</dbReference>
<dbReference type="EMBL" id="RHXB01000017">
    <property type="protein sequence ID" value="RSE22512.1"/>
    <property type="molecule type" value="Genomic_DNA"/>
</dbReference>
<feature type="domain" description="HTH luxR-type" evidence="4">
    <location>
        <begin position="138"/>
        <end position="203"/>
    </location>
</feature>
<dbReference type="Gene3D" id="3.40.50.2300">
    <property type="match status" value="1"/>
</dbReference>
<dbReference type="Pfam" id="PF00196">
    <property type="entry name" value="GerE"/>
    <property type="match status" value="1"/>
</dbReference>
<keyword evidence="1" id="KW-0805">Transcription regulation</keyword>
<protein>
    <submittedName>
        <fullName evidence="5">DNA-binding response regulator</fullName>
    </submittedName>
</protein>
<dbReference type="Proteomes" id="UP000275331">
    <property type="component" value="Unassembled WGS sequence"/>
</dbReference>
<dbReference type="InterPro" id="IPR016032">
    <property type="entry name" value="Sig_transdc_resp-reg_C-effctor"/>
</dbReference>